<proteinExistence type="predicted"/>
<dbReference type="AlphaFoldDB" id="A0AAW0FJG7"/>
<reference evidence="1 2" key="1">
    <citation type="submission" date="2022-09" db="EMBL/GenBank/DDBJ databases">
        <authorList>
            <person name="Palmer J.M."/>
        </authorList>
    </citation>
    <scope>NUCLEOTIDE SEQUENCE [LARGE SCALE GENOMIC DNA]</scope>
    <source>
        <strain evidence="1 2">DSM 7382</strain>
    </source>
</reference>
<keyword evidence="2" id="KW-1185">Reference proteome</keyword>
<dbReference type="Proteomes" id="UP001385951">
    <property type="component" value="Unassembled WGS sequence"/>
</dbReference>
<sequence>MLMIDSPSAIKFVVGQFAQATSGINIDIETDEQTHAELEAHIVELKRTEPEQAATHQRERRVFEQELAQLQRPLTESDALL</sequence>
<dbReference type="EMBL" id="JASBNA010000046">
    <property type="protein sequence ID" value="KAK7680751.1"/>
    <property type="molecule type" value="Genomic_DNA"/>
</dbReference>
<protein>
    <submittedName>
        <fullName evidence="1">Uncharacterized protein</fullName>
    </submittedName>
</protein>
<evidence type="ECO:0000313" key="1">
    <source>
        <dbReference type="EMBL" id="KAK7680751.1"/>
    </source>
</evidence>
<comment type="caution">
    <text evidence="1">The sequence shown here is derived from an EMBL/GenBank/DDBJ whole genome shotgun (WGS) entry which is preliminary data.</text>
</comment>
<name>A0AAW0FJG7_9APHY</name>
<gene>
    <name evidence="1" type="ORF">QCA50_016059</name>
</gene>
<evidence type="ECO:0000313" key="2">
    <source>
        <dbReference type="Proteomes" id="UP001385951"/>
    </source>
</evidence>
<accession>A0AAW0FJG7</accession>
<organism evidence="1 2">
    <name type="scientific">Cerrena zonata</name>
    <dbReference type="NCBI Taxonomy" id="2478898"/>
    <lineage>
        <taxon>Eukaryota</taxon>
        <taxon>Fungi</taxon>
        <taxon>Dikarya</taxon>
        <taxon>Basidiomycota</taxon>
        <taxon>Agaricomycotina</taxon>
        <taxon>Agaricomycetes</taxon>
        <taxon>Polyporales</taxon>
        <taxon>Cerrenaceae</taxon>
        <taxon>Cerrena</taxon>
    </lineage>
</organism>